<evidence type="ECO:0000259" key="7">
    <source>
        <dbReference type="PROSITE" id="PS50003"/>
    </source>
</evidence>
<comment type="subcellular location">
    <subcellularLocation>
        <location evidence="1">Cytoplasm</location>
    </subcellularLocation>
</comment>
<feature type="compositionally biased region" description="Low complexity" evidence="6">
    <location>
        <begin position="1045"/>
        <end position="1059"/>
    </location>
</feature>
<dbReference type="GO" id="GO:0017124">
    <property type="term" value="F:SH3 domain binding"/>
    <property type="evidence" value="ECO:0007669"/>
    <property type="project" value="TreeGrafter"/>
</dbReference>
<feature type="region of interest" description="Disordered" evidence="6">
    <location>
        <begin position="959"/>
        <end position="982"/>
    </location>
</feature>
<dbReference type="PANTHER" id="PTHR14338:SF7">
    <property type="entry name" value="PH DOMAIN-CONTAINING PROTEIN"/>
    <property type="match status" value="1"/>
</dbReference>
<feature type="region of interest" description="Disordered" evidence="6">
    <location>
        <begin position="782"/>
        <end position="818"/>
    </location>
</feature>
<feature type="region of interest" description="Disordered" evidence="6">
    <location>
        <begin position="134"/>
        <end position="159"/>
    </location>
</feature>
<evidence type="ECO:0000256" key="2">
    <source>
        <dbReference type="ARBA" id="ARBA00022490"/>
    </source>
</evidence>
<feature type="domain" description="PH" evidence="7">
    <location>
        <begin position="476"/>
        <end position="571"/>
    </location>
</feature>
<dbReference type="InterPro" id="IPR030113">
    <property type="entry name" value="AFAP"/>
</dbReference>
<dbReference type="GO" id="GO:0005829">
    <property type="term" value="C:cytosol"/>
    <property type="evidence" value="ECO:0007669"/>
    <property type="project" value="TreeGrafter"/>
</dbReference>
<feature type="compositionally biased region" description="Pro residues" evidence="6">
    <location>
        <begin position="331"/>
        <end position="344"/>
    </location>
</feature>
<feature type="region of interest" description="Disordered" evidence="6">
    <location>
        <begin position="1030"/>
        <end position="1091"/>
    </location>
</feature>
<feature type="region of interest" description="Disordered" evidence="6">
    <location>
        <begin position="435"/>
        <end position="464"/>
    </location>
</feature>
<feature type="region of interest" description="Disordered" evidence="6">
    <location>
        <begin position="1364"/>
        <end position="1408"/>
    </location>
</feature>
<feature type="region of interest" description="Disordered" evidence="6">
    <location>
        <begin position="181"/>
        <end position="275"/>
    </location>
</feature>
<name>A0AAV3XJM3_9GAST</name>
<dbReference type="Proteomes" id="UP000735302">
    <property type="component" value="Unassembled WGS sequence"/>
</dbReference>
<reference evidence="8 9" key="1">
    <citation type="journal article" date="2021" name="Elife">
        <title>Chloroplast acquisition without the gene transfer in kleptoplastic sea slugs, Plakobranchus ocellatus.</title>
        <authorList>
            <person name="Maeda T."/>
            <person name="Takahashi S."/>
            <person name="Yoshida T."/>
            <person name="Shimamura S."/>
            <person name="Takaki Y."/>
            <person name="Nagai Y."/>
            <person name="Toyoda A."/>
            <person name="Suzuki Y."/>
            <person name="Arimoto A."/>
            <person name="Ishii H."/>
            <person name="Satoh N."/>
            <person name="Nishiyama T."/>
            <person name="Hasebe M."/>
            <person name="Maruyama T."/>
            <person name="Minagawa J."/>
            <person name="Obokata J."/>
            <person name="Shigenobu S."/>
        </authorList>
    </citation>
    <scope>NUCLEOTIDE SEQUENCE [LARGE SCALE GENOMIC DNA]</scope>
</reference>
<feature type="compositionally biased region" description="Basic and acidic residues" evidence="6">
    <location>
        <begin position="138"/>
        <end position="152"/>
    </location>
</feature>
<evidence type="ECO:0000256" key="3">
    <source>
        <dbReference type="ARBA" id="ARBA00022737"/>
    </source>
</evidence>
<evidence type="ECO:0000256" key="5">
    <source>
        <dbReference type="SAM" id="Coils"/>
    </source>
</evidence>
<feature type="compositionally biased region" description="Low complexity" evidence="6">
    <location>
        <begin position="243"/>
        <end position="259"/>
    </location>
</feature>
<evidence type="ECO:0000313" key="8">
    <source>
        <dbReference type="EMBL" id="GFN77015.1"/>
    </source>
</evidence>
<feature type="compositionally biased region" description="Low complexity" evidence="6">
    <location>
        <begin position="439"/>
        <end position="450"/>
    </location>
</feature>
<keyword evidence="2" id="KW-0963">Cytoplasm</keyword>
<feature type="compositionally biased region" description="Low complexity" evidence="6">
    <location>
        <begin position="1712"/>
        <end position="1725"/>
    </location>
</feature>
<accession>A0AAV3XJM3</accession>
<keyword evidence="4 5" id="KW-0175">Coiled coil</keyword>
<feature type="compositionally biased region" description="Polar residues" evidence="6">
    <location>
        <begin position="1465"/>
        <end position="1486"/>
    </location>
</feature>
<evidence type="ECO:0000313" key="9">
    <source>
        <dbReference type="Proteomes" id="UP000735302"/>
    </source>
</evidence>
<dbReference type="SUPFAM" id="SSF50729">
    <property type="entry name" value="PH domain-like"/>
    <property type="match status" value="2"/>
</dbReference>
<feature type="coiled-coil region" evidence="5">
    <location>
        <begin position="1842"/>
        <end position="1903"/>
    </location>
</feature>
<proteinExistence type="predicted"/>
<dbReference type="CDD" id="cd00821">
    <property type="entry name" value="PH"/>
    <property type="match status" value="1"/>
</dbReference>
<feature type="region of interest" description="Disordered" evidence="6">
    <location>
        <begin position="1252"/>
        <end position="1276"/>
    </location>
</feature>
<feature type="compositionally biased region" description="Basic residues" evidence="6">
    <location>
        <begin position="1966"/>
        <end position="1982"/>
    </location>
</feature>
<feature type="domain" description="PH" evidence="7">
    <location>
        <begin position="1101"/>
        <end position="1216"/>
    </location>
</feature>
<dbReference type="EMBL" id="BLXT01000430">
    <property type="protein sequence ID" value="GFN77015.1"/>
    <property type="molecule type" value="Genomic_DNA"/>
</dbReference>
<feature type="compositionally biased region" description="Polar residues" evidence="6">
    <location>
        <begin position="454"/>
        <end position="464"/>
    </location>
</feature>
<keyword evidence="9" id="KW-1185">Reference proteome</keyword>
<feature type="compositionally biased region" description="Polar residues" evidence="6">
    <location>
        <begin position="1698"/>
        <end position="1711"/>
    </location>
</feature>
<feature type="region of interest" description="Disordered" evidence="6">
    <location>
        <begin position="1689"/>
        <end position="1725"/>
    </location>
</feature>
<evidence type="ECO:0000256" key="4">
    <source>
        <dbReference type="ARBA" id="ARBA00023054"/>
    </source>
</evidence>
<dbReference type="Gene3D" id="6.10.250.220">
    <property type="match status" value="1"/>
</dbReference>
<feature type="region of interest" description="Disordered" evidence="6">
    <location>
        <begin position="910"/>
        <end position="931"/>
    </location>
</feature>
<feature type="region of interest" description="Disordered" evidence="6">
    <location>
        <begin position="1461"/>
        <end position="1486"/>
    </location>
</feature>
<dbReference type="PROSITE" id="PS50003">
    <property type="entry name" value="PH_DOMAIN"/>
    <property type="match status" value="2"/>
</dbReference>
<evidence type="ECO:0000256" key="1">
    <source>
        <dbReference type="ARBA" id="ARBA00004496"/>
    </source>
</evidence>
<evidence type="ECO:0000256" key="6">
    <source>
        <dbReference type="SAM" id="MobiDB-lite"/>
    </source>
</evidence>
<dbReference type="InterPro" id="IPR011993">
    <property type="entry name" value="PH-like_dom_sf"/>
</dbReference>
<organism evidence="8 9">
    <name type="scientific">Plakobranchus ocellatus</name>
    <dbReference type="NCBI Taxonomy" id="259542"/>
    <lineage>
        <taxon>Eukaryota</taxon>
        <taxon>Metazoa</taxon>
        <taxon>Spiralia</taxon>
        <taxon>Lophotrochozoa</taxon>
        <taxon>Mollusca</taxon>
        <taxon>Gastropoda</taxon>
        <taxon>Heterobranchia</taxon>
        <taxon>Euthyneura</taxon>
        <taxon>Panpulmonata</taxon>
        <taxon>Sacoglossa</taxon>
        <taxon>Placobranchoidea</taxon>
        <taxon>Plakobranchidae</taxon>
        <taxon>Plakobranchus</taxon>
    </lineage>
</organism>
<comment type="caution">
    <text evidence="8">The sequence shown here is derived from an EMBL/GenBank/DDBJ whole genome shotgun (WGS) entry which is preliminary data.</text>
</comment>
<dbReference type="Gene3D" id="2.30.29.30">
    <property type="entry name" value="Pleckstrin-homology domain (PH domain)/Phosphotyrosine-binding domain (PTB)"/>
    <property type="match status" value="2"/>
</dbReference>
<feature type="region of interest" description="Disordered" evidence="6">
    <location>
        <begin position="1933"/>
        <end position="1982"/>
    </location>
</feature>
<feature type="compositionally biased region" description="Polar residues" evidence="6">
    <location>
        <begin position="1364"/>
        <end position="1387"/>
    </location>
</feature>
<gene>
    <name evidence="8" type="ORF">PoB_000352100</name>
</gene>
<feature type="compositionally biased region" description="Low complexity" evidence="6">
    <location>
        <begin position="1933"/>
        <end position="1965"/>
    </location>
</feature>
<feature type="region of interest" description="Disordered" evidence="6">
    <location>
        <begin position="325"/>
        <end position="344"/>
    </location>
</feature>
<dbReference type="PANTHER" id="PTHR14338">
    <property type="entry name" value="ACTIN FILAMENT-ASSOCIATED PROTEIN 1 FAMILY MEMBER"/>
    <property type="match status" value="1"/>
</dbReference>
<protein>
    <submittedName>
        <fullName evidence="8">Actin filament-associated protein 1</fullName>
    </submittedName>
</protein>
<dbReference type="SMART" id="SM00233">
    <property type="entry name" value="PH"/>
    <property type="match status" value="2"/>
</dbReference>
<keyword evidence="3" id="KW-0677">Repeat</keyword>
<sequence>MRTVVIPVIWRDNQVKTKENEAHINIKIEIEITSSGLQQGDLRLLGPPSGQGAGGGGSLSRFLIKIVPAAYLFCEDFSGSVMPCPELLLKSAELLPGIEDFLTETLARENLSMVAEERRQFFLERLDILKLPPSVPPREGRKLSPELLKETEQTSGVPSLLSSGVGAVVCPDFAAAQRQIARSQAGQAGTPGSDGEELSPKGMKVYDDIDLPDCSEQSKAESRPLSNTDLIRPSSNSDDDNENGNTTAINNITTTTNNNSDCEHHYEGKEEDDENDHYEIPVARQQLPSTGEADGGCGTPARTLEGSVSVASTPGSVEELFDSTAGDGVFEPPPPPVPPAMPPPLPPRRDTNMRWSDSELRGQFNGSFDGGGGGGRAGHDIPPELPFRPPQLPRRGEMVMGPADGGSTSYESFDEDHDLPDASNFNVRLPKKVKKKKVTLGSKKTSVSSKKSQRTATKSRSSTQWEISVPFKQLESIDISGELCHRGKLSWNRRIVAITAGCLAMYKPDKEGARPSLVLQLTGYTAAVSEREGRKGYEIRLSHPSDDSHTFAVDYRDWANLWAEHINGNAKGQPPPKYHTHLARSFSGGEIGTPPNAGSKSMSATRKVLALDSVQGNEIEAFFNWMDPEKDEASTISLPNARRYSPAVPRKPYRGRTLIPKRFQASKSPEPLTRGWTLGALPSMSYSTAGDSSRLGPNSSFKEGSGKSIGAAVKDILARRQRGLFKVNQDIHNSSKDISKVGTYSRKVTDIDVAEWHGSTSSIPRGSFRLMPSSDRAKEAVHQQGRRPTLEKVGLPPAGSCKDGKHCEATPDDPSGKSGFACGSSQGCDDLSNQNIASDDKSMIHLSPAPANLPTAASHVDEGGGGCVINTHATPLALPVTRWGWKSLLFTWPTPLEQILMVLRPDLTASNSNLSTGSEGTGDESSKPKLRGNKAMRMGSFAHRATQFLETIGKKTTLRRKVSAGSSGSSTGAGAGTVGNASQQKILSKTSSSSFVDLSNDIAEETSPCSQSGSFIPGVGTFVDTPTSDCSLPPVFSSPMENEDGSSLGGLSTSLSLGTPSQDSPRAVHYGRRRSQSEGSKGGDSQDLEGGEKEEIDPFMGVSHKGYLSVFSSFNRRRWGRRWCVIRTNAFECYHQKKSRSLKGLKVQGPSLSGVCWGTCELSFLLRPCILKRAVKETGSELGLMLQEEGKERITVEALSIDEMGPWVRALLAETSTPGVPEGLDQYLQAWEYAEADSGAVLQQWGLDNFGNSSSHEYEDPQETADSCKGGKTSDRKNAVCVDNSLEEESNSGESTMVMNASLLTEEMESADATLTLGSPRSYVSKSAPSGITESLLSSNQPTSVVTVLSNVCRTNPCSKNTDSGCYSGHGANSDSDSGCENSSGARETTDTDGGYATLDSAHGAGRHTVKQPLVEKFDASKCTISNTDSPLPCELEEDDSTSGLCDSIIGSAASDAFSVDVSPDYQSSDRQISSTPKSDQNSQTILPSSCSLHATRPTSLSPSMLSHDQSSTILSLVSSASNNIDPHTIAETTSSSMSTLQSIHSDITSVSKVHATRSPSGDEYSLVIKRSDRLSLEVCNTSSRSSRGSSTATLVSSELENLDKSDDANVLFSKEEVLTLISKPSSEEEDNVFQNVIVVGSDSAKVGMFSSEETNAKLQAEMEHVLSLSCNNNSESYYEPVGSNQMLSQKMKEDVPPSNNSCSAPNDHLNSSPDALSSSAVSPDGKQECKNNCDSSILNSSCASNLSVLSSQNVPSDISLTDPTTDTDSLSSCMKTLTSLPSSDNSSKAEKAELKVSIPVLRQGEDCKPDCFENGLMMPISPCTNLVSSLLSDSATTPRDMQQAMDKLKNKQAQIRRKRMAVHDKRQRVSSDEERLACEKEMAALEKLGEHTETDIRTLQNQLAVLQGETLDVLCGATAQTHTYTNQVTLFSQPSQPSQLSQSSQPSQPSQLSQSNQPSQSSQSKRSKSGSRKRKQKKKTW</sequence>
<dbReference type="InterPro" id="IPR001849">
    <property type="entry name" value="PH_domain"/>
</dbReference>